<proteinExistence type="predicted"/>
<protein>
    <submittedName>
        <fullName evidence="2">Uncharacterized protein</fullName>
    </submittedName>
</protein>
<dbReference type="AlphaFoldDB" id="A0A6A0A0N1"/>
<evidence type="ECO:0000313" key="3">
    <source>
        <dbReference type="Proteomes" id="UP000485058"/>
    </source>
</evidence>
<feature type="region of interest" description="Disordered" evidence="1">
    <location>
        <begin position="25"/>
        <end position="71"/>
    </location>
</feature>
<keyword evidence="3" id="KW-1185">Reference proteome</keyword>
<sequence length="149" mass="16089">MKGTSDDPASSASFYSSSLLAGGSWRLPGSSPPNLPTPLASSAGHAAPAKRHRPGSSLLRPTSSRSVTLPSEDQLFDGSSILLNAVVNSQAVEERALEQDIERSSYTIPDKPQPQPQPPEAKWRFLEGSEWWHSWAIVPSVWEAVEAAR</sequence>
<evidence type="ECO:0000313" key="2">
    <source>
        <dbReference type="EMBL" id="GFH24468.1"/>
    </source>
</evidence>
<comment type="caution">
    <text evidence="2">The sequence shown here is derived from an EMBL/GenBank/DDBJ whole genome shotgun (WGS) entry which is preliminary data.</text>
</comment>
<dbReference type="EMBL" id="BLLF01002544">
    <property type="protein sequence ID" value="GFH24468.1"/>
    <property type="molecule type" value="Genomic_DNA"/>
</dbReference>
<reference evidence="2 3" key="1">
    <citation type="submission" date="2020-02" db="EMBL/GenBank/DDBJ databases">
        <title>Draft genome sequence of Haematococcus lacustris strain NIES-144.</title>
        <authorList>
            <person name="Morimoto D."/>
            <person name="Nakagawa S."/>
            <person name="Yoshida T."/>
            <person name="Sawayama S."/>
        </authorList>
    </citation>
    <scope>NUCLEOTIDE SEQUENCE [LARGE SCALE GENOMIC DNA]</scope>
    <source>
        <strain evidence="2 3">NIES-144</strain>
    </source>
</reference>
<name>A0A6A0A0N1_HAELA</name>
<evidence type="ECO:0000256" key="1">
    <source>
        <dbReference type="SAM" id="MobiDB-lite"/>
    </source>
</evidence>
<gene>
    <name evidence="2" type="ORF">HaLaN_22274</name>
</gene>
<accession>A0A6A0A0N1</accession>
<organism evidence="2 3">
    <name type="scientific">Haematococcus lacustris</name>
    <name type="common">Green alga</name>
    <name type="synonym">Haematococcus pluvialis</name>
    <dbReference type="NCBI Taxonomy" id="44745"/>
    <lineage>
        <taxon>Eukaryota</taxon>
        <taxon>Viridiplantae</taxon>
        <taxon>Chlorophyta</taxon>
        <taxon>core chlorophytes</taxon>
        <taxon>Chlorophyceae</taxon>
        <taxon>CS clade</taxon>
        <taxon>Chlamydomonadales</taxon>
        <taxon>Haematococcaceae</taxon>
        <taxon>Haematococcus</taxon>
    </lineage>
</organism>
<dbReference type="Proteomes" id="UP000485058">
    <property type="component" value="Unassembled WGS sequence"/>
</dbReference>
<feature type="compositionally biased region" description="Polar residues" evidence="1">
    <location>
        <begin position="59"/>
        <end position="71"/>
    </location>
</feature>